<keyword evidence="1" id="KW-0175">Coiled coil</keyword>
<name>A0ABD3PDA4_9STRA</name>
<dbReference type="AlphaFoldDB" id="A0ABD3PDA4"/>
<keyword evidence="4" id="KW-1185">Reference proteome</keyword>
<dbReference type="EMBL" id="JABMIG020000218">
    <property type="protein sequence ID" value="KAL3785256.1"/>
    <property type="molecule type" value="Genomic_DNA"/>
</dbReference>
<organism evidence="3 4">
    <name type="scientific">Cyclotella cryptica</name>
    <dbReference type="NCBI Taxonomy" id="29204"/>
    <lineage>
        <taxon>Eukaryota</taxon>
        <taxon>Sar</taxon>
        <taxon>Stramenopiles</taxon>
        <taxon>Ochrophyta</taxon>
        <taxon>Bacillariophyta</taxon>
        <taxon>Coscinodiscophyceae</taxon>
        <taxon>Thalassiosirophycidae</taxon>
        <taxon>Stephanodiscales</taxon>
        <taxon>Stephanodiscaceae</taxon>
        <taxon>Cyclotella</taxon>
    </lineage>
</organism>
<evidence type="ECO:0000256" key="1">
    <source>
        <dbReference type="SAM" id="Coils"/>
    </source>
</evidence>
<sequence length="517" mass="58907">MLQMVKNTRGHNRRNIGLIAIILVEYHCLAWNSHVTLKQTSFVFPTCRHSSTKNIGTSLCFSAINNNDNKDGNILHTASGERGESNDSEDLYANKSDEGILEEGILLDAQTYLEADGLVQQDGTLNLNFNPVRPEPKMKSPLYKSAADRLLAAPFYSLRNNDQLDNPYDQRSISSQKLTDEEMLLQAMANINDKSQRIDPELLHQQVFSDEQAYLQQSEDFRSSLTTLYDDGKESPMAKARREATESYNQGVLDSLMKEIDEMEEMALTREEALKQAKKESPLSELTLCCKCGCKVTPGVIERFQKMRMAQADGSSQSQHRKPVLLCDACYGSQFRASNEAVTRLGAGQFGEASAAKMWDKKTYRPRRSGEQGTWGESFVDSSPFYQFPKRYGATEKVESNRQPDAVMRQKMTPPPRDSGNSKLQRQQIQRESQMPSNVFEEKTSREDQMTRMRQRQNPKKSNEEGVTIRKDSSNVSSYKQVVKSEKSGESEEWVRVTDEKSRRTYYWNKTTGEMRK</sequence>
<feature type="coiled-coil region" evidence="1">
    <location>
        <begin position="253"/>
        <end position="280"/>
    </location>
</feature>
<evidence type="ECO:0008006" key="5">
    <source>
        <dbReference type="Google" id="ProtNLM"/>
    </source>
</evidence>
<evidence type="ECO:0000313" key="4">
    <source>
        <dbReference type="Proteomes" id="UP001516023"/>
    </source>
</evidence>
<comment type="caution">
    <text evidence="3">The sequence shown here is derived from an EMBL/GenBank/DDBJ whole genome shotgun (WGS) entry which is preliminary data.</text>
</comment>
<evidence type="ECO:0000313" key="3">
    <source>
        <dbReference type="EMBL" id="KAL3785256.1"/>
    </source>
</evidence>
<evidence type="ECO:0000256" key="2">
    <source>
        <dbReference type="SAM" id="MobiDB-lite"/>
    </source>
</evidence>
<gene>
    <name evidence="3" type="ORF">HJC23_002711</name>
</gene>
<reference evidence="3 4" key="1">
    <citation type="journal article" date="2020" name="G3 (Bethesda)">
        <title>Improved Reference Genome for Cyclotella cryptica CCMP332, a Model for Cell Wall Morphogenesis, Salinity Adaptation, and Lipid Production in Diatoms (Bacillariophyta).</title>
        <authorList>
            <person name="Roberts W.R."/>
            <person name="Downey K.M."/>
            <person name="Ruck E.C."/>
            <person name="Traller J.C."/>
            <person name="Alverson A.J."/>
        </authorList>
    </citation>
    <scope>NUCLEOTIDE SEQUENCE [LARGE SCALE GENOMIC DNA]</scope>
    <source>
        <strain evidence="3 4">CCMP332</strain>
    </source>
</reference>
<feature type="region of interest" description="Disordered" evidence="2">
    <location>
        <begin position="395"/>
        <end position="493"/>
    </location>
</feature>
<protein>
    <recommendedName>
        <fullName evidence="5">WW domain-containing protein</fullName>
    </recommendedName>
</protein>
<dbReference type="Proteomes" id="UP001516023">
    <property type="component" value="Unassembled WGS sequence"/>
</dbReference>
<feature type="compositionally biased region" description="Basic and acidic residues" evidence="2">
    <location>
        <begin position="483"/>
        <end position="493"/>
    </location>
</feature>
<feature type="compositionally biased region" description="Polar residues" evidence="2">
    <location>
        <begin position="419"/>
        <end position="437"/>
    </location>
</feature>
<feature type="compositionally biased region" description="Basic and acidic residues" evidence="2">
    <location>
        <begin position="461"/>
        <end position="473"/>
    </location>
</feature>
<proteinExistence type="predicted"/>
<accession>A0ABD3PDA4</accession>
<feature type="compositionally biased region" description="Basic and acidic residues" evidence="2">
    <location>
        <begin position="440"/>
        <end position="451"/>
    </location>
</feature>